<feature type="domain" description="DUF6598" evidence="1">
    <location>
        <begin position="584"/>
        <end position="730"/>
    </location>
</feature>
<dbReference type="PANTHER" id="PTHR33065:SF88">
    <property type="entry name" value="OS11G0104220 PROTEIN"/>
    <property type="match status" value="1"/>
</dbReference>
<dbReference type="Proteomes" id="UP000596660">
    <property type="component" value="Unplaced"/>
</dbReference>
<reference evidence="2" key="1">
    <citation type="journal article" date="2017" name="Nature">
        <title>The genome of Chenopodium quinoa.</title>
        <authorList>
            <person name="Jarvis D.E."/>
            <person name="Ho Y.S."/>
            <person name="Lightfoot D.J."/>
            <person name="Schmoeckel S.M."/>
            <person name="Li B."/>
            <person name="Borm T.J.A."/>
            <person name="Ohyanagi H."/>
            <person name="Mineta K."/>
            <person name="Michell C.T."/>
            <person name="Saber N."/>
            <person name="Kharbatia N.M."/>
            <person name="Rupper R.R."/>
            <person name="Sharp A.R."/>
            <person name="Dally N."/>
            <person name="Boughton B.A."/>
            <person name="Woo Y.H."/>
            <person name="Gao G."/>
            <person name="Schijlen E.G.W.M."/>
            <person name="Guo X."/>
            <person name="Momin A.A."/>
            <person name="Negrao S."/>
            <person name="Al-Babili S."/>
            <person name="Gehring C."/>
            <person name="Roessner U."/>
            <person name="Jung C."/>
            <person name="Murphy K."/>
            <person name="Arold S.T."/>
            <person name="Gojobori T."/>
            <person name="van der Linden C.G."/>
            <person name="van Loo E.N."/>
            <person name="Jellen E.N."/>
            <person name="Maughan P.J."/>
            <person name="Tester M."/>
        </authorList>
    </citation>
    <scope>NUCLEOTIDE SEQUENCE [LARGE SCALE GENOMIC DNA]</scope>
    <source>
        <strain evidence="2">cv. PI 614886</strain>
    </source>
</reference>
<evidence type="ECO:0000259" key="1">
    <source>
        <dbReference type="Pfam" id="PF20241"/>
    </source>
</evidence>
<protein>
    <recommendedName>
        <fullName evidence="1">DUF6598 domain-containing protein</fullName>
    </recommendedName>
</protein>
<keyword evidence="3" id="KW-1185">Reference proteome</keyword>
<dbReference type="PANTHER" id="PTHR33065">
    <property type="entry name" value="OS07G0486400 PROTEIN"/>
    <property type="match status" value="1"/>
</dbReference>
<organism evidence="2 3">
    <name type="scientific">Chenopodium quinoa</name>
    <name type="common">Quinoa</name>
    <dbReference type="NCBI Taxonomy" id="63459"/>
    <lineage>
        <taxon>Eukaryota</taxon>
        <taxon>Viridiplantae</taxon>
        <taxon>Streptophyta</taxon>
        <taxon>Embryophyta</taxon>
        <taxon>Tracheophyta</taxon>
        <taxon>Spermatophyta</taxon>
        <taxon>Magnoliopsida</taxon>
        <taxon>eudicotyledons</taxon>
        <taxon>Gunneridae</taxon>
        <taxon>Pentapetalae</taxon>
        <taxon>Caryophyllales</taxon>
        <taxon>Chenopodiaceae</taxon>
        <taxon>Chenopodioideae</taxon>
        <taxon>Atripliceae</taxon>
        <taxon>Chenopodium</taxon>
    </lineage>
</organism>
<feature type="domain" description="DUF6598" evidence="1">
    <location>
        <begin position="390"/>
        <end position="523"/>
    </location>
</feature>
<accession>A0A803NBU9</accession>
<name>A0A803NBU9_CHEQI</name>
<dbReference type="EnsemblPlants" id="AUR62043555-RA">
    <property type="protein sequence ID" value="AUR62043555-RA:cds"/>
    <property type="gene ID" value="AUR62043555"/>
</dbReference>
<evidence type="ECO:0000313" key="2">
    <source>
        <dbReference type="EnsemblPlants" id="AUR62043555-RA:cds"/>
    </source>
</evidence>
<evidence type="ECO:0000313" key="3">
    <source>
        <dbReference type="Proteomes" id="UP000596660"/>
    </source>
</evidence>
<proteinExistence type="predicted"/>
<dbReference type="AlphaFoldDB" id="A0A803NBU9"/>
<dbReference type="Gramene" id="AUR62043555-RA">
    <property type="protein sequence ID" value="AUR62043555-RA:cds"/>
    <property type="gene ID" value="AUR62043555"/>
</dbReference>
<dbReference type="InterPro" id="IPR046533">
    <property type="entry name" value="DUF6598"/>
</dbReference>
<sequence length="738" mass="83230">MPPHSSDTSPLAFNFDWSPTNVAPNAPVIGPHMSVLSQFTGGLSSHAPNSLSSVSSESIPLSESALPSIGIFASNALNTHVMTTRLKDGIRKACTLLNLKTEVIESLPKFYKKAAKDPRWCEAMAEEYNAMITNDTWEYRGHIVILLVYADDIILTSSNPDQAVRTSTGLLLSQEKYVLELILKFHLYTSKPVRTPVPSRVYLSLLDGELLAGPIEYLSMIFAGRPDLGIFLHSTSTPTIVIAYSNANWVGFPMIDGLEQVFLNPKTGCDDVCSKIWGSLIAQYSGYGYTSRFNKDYYRIVLFEKIKDDLIQLIYSFLDMDLDLKQYAEEYYNVSIEEIHKIRAENYSNAWFDATIISLHERRDWEISFGRRALRTQPLAHVLSFFLDETNFEFDYEQVKSMSIDCEQGSIIVNYICIPFGVHCRIEIKVCSRQGKQHDGLNVNGKIVARYANTYGNYSSEDCVLFEKQDSDFPVEINPAKRFPLSRCWVSLPSYSSLIVNLNLYEFKTMRKIVDQSVKLSVEDGRITSSSILLDDLAIHVHVAWFSPDVVGQRIDSKIGFPSSFELSWNLRAHQSKPWASPALEIFSIFFGRGRQKTVQIYGSIEVLSDDDDMICYIFNRDEKDALVLSENEKSLPVSDGSRVFDDCSSLQMKFSIKDIEDRLAIRGLVDWAVFVLDTSLWYEKQLCSLILGQHGGFAAIHYSIFSEEAVGANIKVFLNPETGCDDVCSKIWGSLIA</sequence>
<dbReference type="Pfam" id="PF20241">
    <property type="entry name" value="DUF6598"/>
    <property type="match status" value="2"/>
</dbReference>
<reference evidence="2" key="2">
    <citation type="submission" date="2021-03" db="UniProtKB">
        <authorList>
            <consortium name="EnsemblPlants"/>
        </authorList>
    </citation>
    <scope>IDENTIFICATION</scope>
</reference>